<dbReference type="InterPro" id="IPR021994">
    <property type="entry name" value="DUF3592"/>
</dbReference>
<keyword evidence="1" id="KW-0812">Transmembrane</keyword>
<keyword evidence="1" id="KW-1133">Transmembrane helix</keyword>
<name>A0A223SAA8_9ACTN</name>
<organism evidence="3 4">
    <name type="scientific">Nocardiopsis gilva YIM 90087</name>
    <dbReference type="NCBI Taxonomy" id="1235441"/>
    <lineage>
        <taxon>Bacteria</taxon>
        <taxon>Bacillati</taxon>
        <taxon>Actinomycetota</taxon>
        <taxon>Actinomycetes</taxon>
        <taxon>Streptosporangiales</taxon>
        <taxon>Nocardiopsidaceae</taxon>
        <taxon>Nocardiopsis</taxon>
    </lineage>
</organism>
<evidence type="ECO:0000313" key="4">
    <source>
        <dbReference type="Proteomes" id="UP000215005"/>
    </source>
</evidence>
<dbReference type="AlphaFoldDB" id="A0A223SAA8"/>
<feature type="domain" description="DUF3592" evidence="2">
    <location>
        <begin position="214"/>
        <end position="280"/>
    </location>
</feature>
<keyword evidence="4" id="KW-1185">Reference proteome</keyword>
<gene>
    <name evidence="3" type="ORF">CDO52_21695</name>
</gene>
<reference evidence="3 4" key="1">
    <citation type="submission" date="2017-08" db="EMBL/GenBank/DDBJ databases">
        <title>The complete genome sequence of Nocardiopsis gilva YIM 90087.</title>
        <authorList>
            <person name="Yin M."/>
            <person name="Tang S."/>
        </authorList>
    </citation>
    <scope>NUCLEOTIDE SEQUENCE [LARGE SCALE GENOMIC DNA]</scope>
    <source>
        <strain evidence="3 4">YIM 90087</strain>
    </source>
</reference>
<feature type="transmembrane region" description="Helical" evidence="1">
    <location>
        <begin position="12"/>
        <end position="32"/>
    </location>
</feature>
<feature type="transmembrane region" description="Helical" evidence="1">
    <location>
        <begin position="164"/>
        <end position="185"/>
    </location>
</feature>
<accession>A0A223SAA8</accession>
<proteinExistence type="predicted"/>
<evidence type="ECO:0000256" key="1">
    <source>
        <dbReference type="SAM" id="Phobius"/>
    </source>
</evidence>
<evidence type="ECO:0000259" key="2">
    <source>
        <dbReference type="Pfam" id="PF12158"/>
    </source>
</evidence>
<feature type="transmembrane region" description="Helical" evidence="1">
    <location>
        <begin position="136"/>
        <end position="158"/>
    </location>
</feature>
<dbReference type="Pfam" id="PF12158">
    <property type="entry name" value="DUF3592"/>
    <property type="match status" value="1"/>
</dbReference>
<keyword evidence="1" id="KW-0472">Membrane</keyword>
<sequence>MTAVSDLDPGSVLIWGLIAAVIAYNLVKSIFARLRRQRLQHRGVSTEAVVAAVGPLHPPRRLEHPFTLRFRDSSGAEYTSEHARGFGGIVPVAGWRVPIRFDPSDPSNVEITHNPYLHPIPGAPQPRRESRIRSTVHRALFVAIVVAVLALGLFGDALGDAENVVFGGLFVVAGFLALISGIWFAGETNRLRRSPGRALATVTHSWDEPAGSNTHRNVDTSSPSPKGWVNAFTVLFDLPDGRQVHRRSPVATSTTRYEPGQRVEVAYDPSDPTSIWVGTGRSSIVPLVVGIGIGVLFIVVGLAIAVFWPT</sequence>
<dbReference type="RefSeq" id="WP_083919955.1">
    <property type="nucleotide sequence ID" value="NZ_ANBG01000268.1"/>
</dbReference>
<protein>
    <submittedName>
        <fullName evidence="3">DUF3592 domain-containing protein</fullName>
    </submittedName>
</protein>
<evidence type="ECO:0000313" key="3">
    <source>
        <dbReference type="EMBL" id="ASU85061.1"/>
    </source>
</evidence>
<dbReference type="Proteomes" id="UP000215005">
    <property type="component" value="Chromosome"/>
</dbReference>
<feature type="transmembrane region" description="Helical" evidence="1">
    <location>
        <begin position="284"/>
        <end position="308"/>
    </location>
</feature>
<dbReference type="KEGG" id="ngv:CDO52_21695"/>
<dbReference type="EMBL" id="CP022753">
    <property type="protein sequence ID" value="ASU85061.1"/>
    <property type="molecule type" value="Genomic_DNA"/>
</dbReference>